<sequence>MEGHIEHIDMGKVRIALTDGREAIIPIADVNYLRPQVHDHVSLYPQGKKLIATHYVKEKTPDYPQNARIYNKHLFTWIFCFFLGGLGVDRFCRGQVALGLIKLFTAGMLGIWTLVDFIIACKKAYGRAYANTEDFAFINGNYTR</sequence>
<dbReference type="Pfam" id="PF05154">
    <property type="entry name" value="TM2"/>
    <property type="match status" value="1"/>
</dbReference>
<evidence type="ECO:0000256" key="2">
    <source>
        <dbReference type="ARBA" id="ARBA00022692"/>
    </source>
</evidence>
<evidence type="ECO:0000256" key="3">
    <source>
        <dbReference type="ARBA" id="ARBA00022989"/>
    </source>
</evidence>
<keyword evidence="4 5" id="KW-0472">Membrane</keyword>
<evidence type="ECO:0000256" key="5">
    <source>
        <dbReference type="SAM" id="Phobius"/>
    </source>
</evidence>
<dbReference type="Proteomes" id="UP000268059">
    <property type="component" value="Chromosome"/>
</dbReference>
<proteinExistence type="predicted"/>
<keyword evidence="3 5" id="KW-1133">Transmembrane helix</keyword>
<dbReference type="PANTHER" id="PTHR21016">
    <property type="entry name" value="BETA-AMYLOID BINDING PROTEIN-RELATED"/>
    <property type="match status" value="1"/>
</dbReference>
<gene>
    <name evidence="7" type="ORF">SG0102_00820</name>
</gene>
<keyword evidence="2 5" id="KW-0812">Transmembrane</keyword>
<protein>
    <recommendedName>
        <fullName evidence="6">TM2 domain-containing protein</fullName>
    </recommendedName>
</protein>
<evidence type="ECO:0000256" key="1">
    <source>
        <dbReference type="ARBA" id="ARBA00004141"/>
    </source>
</evidence>
<dbReference type="GO" id="GO:0016020">
    <property type="term" value="C:membrane"/>
    <property type="evidence" value="ECO:0007669"/>
    <property type="project" value="UniProtKB-SubCell"/>
</dbReference>
<dbReference type="AlphaFoldDB" id="A0A3G9JLT6"/>
<comment type="subcellular location">
    <subcellularLocation>
        <location evidence="1">Membrane</location>
        <topology evidence="1">Multi-pass membrane protein</topology>
    </subcellularLocation>
</comment>
<dbReference type="RefSeq" id="WP_197715058.1">
    <property type="nucleotide sequence ID" value="NZ_AP019309.1"/>
</dbReference>
<organism evidence="7 8">
    <name type="scientific">Intestinibaculum porci</name>
    <dbReference type="NCBI Taxonomy" id="2487118"/>
    <lineage>
        <taxon>Bacteria</taxon>
        <taxon>Bacillati</taxon>
        <taxon>Bacillota</taxon>
        <taxon>Erysipelotrichia</taxon>
        <taxon>Erysipelotrichales</taxon>
        <taxon>Erysipelotrichaceae</taxon>
        <taxon>Intestinibaculum</taxon>
    </lineage>
</organism>
<evidence type="ECO:0000313" key="8">
    <source>
        <dbReference type="Proteomes" id="UP000268059"/>
    </source>
</evidence>
<feature type="transmembrane region" description="Helical" evidence="5">
    <location>
        <begin position="97"/>
        <end position="119"/>
    </location>
</feature>
<name>A0A3G9JLT6_9FIRM</name>
<dbReference type="InParanoid" id="A0A3G9JLT6"/>
<dbReference type="PANTHER" id="PTHR21016:SF25">
    <property type="entry name" value="TM2 DOMAIN-CONTAINING PROTEIN DDB_G0277895-RELATED"/>
    <property type="match status" value="1"/>
</dbReference>
<evidence type="ECO:0000259" key="6">
    <source>
        <dbReference type="Pfam" id="PF05154"/>
    </source>
</evidence>
<accession>A0A3G9JLT6</accession>
<dbReference type="EMBL" id="AP019309">
    <property type="protein sequence ID" value="BBH25148.1"/>
    <property type="molecule type" value="Genomic_DNA"/>
</dbReference>
<dbReference type="InterPro" id="IPR050932">
    <property type="entry name" value="TM2D1-3-like"/>
</dbReference>
<evidence type="ECO:0000313" key="7">
    <source>
        <dbReference type="EMBL" id="BBH25148.1"/>
    </source>
</evidence>
<keyword evidence="8" id="KW-1185">Reference proteome</keyword>
<evidence type="ECO:0000256" key="4">
    <source>
        <dbReference type="ARBA" id="ARBA00023136"/>
    </source>
</evidence>
<feature type="transmembrane region" description="Helical" evidence="5">
    <location>
        <begin position="74"/>
        <end position="91"/>
    </location>
</feature>
<dbReference type="KEGG" id="ebm:SG0102_00820"/>
<reference evidence="7 8" key="1">
    <citation type="submission" date="2018-11" db="EMBL/GenBank/DDBJ databases">
        <title>Novel Erysipelotrichaceae bacterium isolated from small intestine of a swine.</title>
        <authorList>
            <person name="Kim J.S."/>
            <person name="Choe H."/>
            <person name="Lee Y.R."/>
            <person name="Kim K.M."/>
            <person name="Park D.S."/>
        </authorList>
    </citation>
    <scope>NUCLEOTIDE SEQUENCE [LARGE SCALE GENOMIC DNA]</scope>
    <source>
        <strain evidence="7 8">SG0102</strain>
    </source>
</reference>
<dbReference type="InterPro" id="IPR007829">
    <property type="entry name" value="TM2"/>
</dbReference>
<feature type="domain" description="TM2" evidence="6">
    <location>
        <begin position="72"/>
        <end position="118"/>
    </location>
</feature>